<sequence>MVREYGVDEQGDEGGVALTPRTEVIDAARAEPSVRAIFAALGGLVEIGAVRASGGWRLADISVGHFLAPRQDDLRCLMEDVRSVCRFSDEVMAIADELGYFRDHEVSGASLLLWSEGITGVPRPPERLEEPALVRRMCRIGADLQLTRLLQALVTAALAAGTGAGEGVEGIARILRGAARLADPVEGGITPADIHRMWRVAHLPAILRPASEAPEWGKAGYRTYDAELERLVEGEGARPVRPCV</sequence>
<gene>
    <name evidence="1" type="ORF">HNR57_002210</name>
</gene>
<reference evidence="1 2" key="1">
    <citation type="submission" date="2020-08" db="EMBL/GenBank/DDBJ databases">
        <title>Genomic Encyclopedia of Type Strains, Phase IV (KMG-IV): sequencing the most valuable type-strain genomes for metagenomic binning, comparative biology and taxonomic classification.</title>
        <authorList>
            <person name="Goeker M."/>
        </authorList>
    </citation>
    <scope>NUCLEOTIDE SEQUENCE [LARGE SCALE GENOMIC DNA]</scope>
    <source>
        <strain evidence="1 2">DSM 43350</strain>
    </source>
</reference>
<dbReference type="RefSeq" id="WP_184559322.1">
    <property type="nucleotide sequence ID" value="NZ_BAAARS010000003.1"/>
</dbReference>
<protein>
    <submittedName>
        <fullName evidence="1">Uncharacterized protein</fullName>
    </submittedName>
</protein>
<evidence type="ECO:0000313" key="1">
    <source>
        <dbReference type="EMBL" id="MBB6076305.1"/>
    </source>
</evidence>
<keyword evidence="2" id="KW-1185">Reference proteome</keyword>
<dbReference type="Proteomes" id="UP000591537">
    <property type="component" value="Unassembled WGS sequence"/>
</dbReference>
<evidence type="ECO:0000313" key="2">
    <source>
        <dbReference type="Proteomes" id="UP000591537"/>
    </source>
</evidence>
<organism evidence="1 2">
    <name type="scientific">Streptomyces paradoxus</name>
    <dbReference type="NCBI Taxonomy" id="66375"/>
    <lineage>
        <taxon>Bacteria</taxon>
        <taxon>Bacillati</taxon>
        <taxon>Actinomycetota</taxon>
        <taxon>Actinomycetes</taxon>
        <taxon>Kitasatosporales</taxon>
        <taxon>Streptomycetaceae</taxon>
        <taxon>Streptomyces</taxon>
    </lineage>
</organism>
<name>A0A7W9T8Z9_9ACTN</name>
<accession>A0A7W9T8Z9</accession>
<dbReference type="AlphaFoldDB" id="A0A7W9T8Z9"/>
<proteinExistence type="predicted"/>
<comment type="caution">
    <text evidence="1">The sequence shown here is derived from an EMBL/GenBank/DDBJ whole genome shotgun (WGS) entry which is preliminary data.</text>
</comment>
<dbReference type="EMBL" id="JACHGV010000003">
    <property type="protein sequence ID" value="MBB6076305.1"/>
    <property type="molecule type" value="Genomic_DNA"/>
</dbReference>